<evidence type="ECO:0000313" key="2">
    <source>
        <dbReference type="Proteomes" id="UP000004358"/>
    </source>
</evidence>
<dbReference type="InterPro" id="IPR051918">
    <property type="entry name" value="STPP_CPPED1"/>
</dbReference>
<dbReference type="OrthoDB" id="9772095at2"/>
<dbReference type="InterPro" id="IPR029052">
    <property type="entry name" value="Metallo-depent_PP-like"/>
</dbReference>
<evidence type="ECO:0000313" key="1">
    <source>
        <dbReference type="EMBL" id="EAQ77472.1"/>
    </source>
</evidence>
<comment type="caution">
    <text evidence="1">The sequence shown here is derived from an EMBL/GenBank/DDBJ whole genome shotgun (WGS) entry which is preliminary data.</text>
</comment>
<dbReference type="AlphaFoldDB" id="A4A1C0"/>
<gene>
    <name evidence="1" type="ORF">DSM3645_20157</name>
</gene>
<reference evidence="1 2" key="1">
    <citation type="submission" date="2006-02" db="EMBL/GenBank/DDBJ databases">
        <authorList>
            <person name="Amann R."/>
            <person name="Ferriera S."/>
            <person name="Johnson J."/>
            <person name="Kravitz S."/>
            <person name="Halpern A."/>
            <person name="Remington K."/>
            <person name="Beeson K."/>
            <person name="Tran B."/>
            <person name="Rogers Y.-H."/>
            <person name="Friedman R."/>
            <person name="Venter J.C."/>
        </authorList>
    </citation>
    <scope>NUCLEOTIDE SEQUENCE [LARGE SCALE GENOMIC DNA]</scope>
    <source>
        <strain evidence="1 2">DSM 3645</strain>
    </source>
</reference>
<proteinExistence type="predicted"/>
<dbReference type="Proteomes" id="UP000004358">
    <property type="component" value="Unassembled WGS sequence"/>
</dbReference>
<dbReference type="PANTHER" id="PTHR43143">
    <property type="entry name" value="METALLOPHOSPHOESTERASE, CALCINEURIN SUPERFAMILY"/>
    <property type="match status" value="1"/>
</dbReference>
<dbReference type="eggNOG" id="COG1409">
    <property type="taxonomic scope" value="Bacteria"/>
</dbReference>
<organism evidence="1 2">
    <name type="scientific">Blastopirellula marina DSM 3645</name>
    <dbReference type="NCBI Taxonomy" id="314230"/>
    <lineage>
        <taxon>Bacteria</taxon>
        <taxon>Pseudomonadati</taxon>
        <taxon>Planctomycetota</taxon>
        <taxon>Planctomycetia</taxon>
        <taxon>Pirellulales</taxon>
        <taxon>Pirellulaceae</taxon>
        <taxon>Blastopirellula</taxon>
    </lineage>
</organism>
<dbReference type="STRING" id="314230.DSM3645_20157"/>
<accession>A4A1C0</accession>
<dbReference type="Gene3D" id="3.60.21.10">
    <property type="match status" value="1"/>
</dbReference>
<dbReference type="SUPFAM" id="SSF56300">
    <property type="entry name" value="Metallo-dependent phosphatases"/>
    <property type="match status" value="1"/>
</dbReference>
<protein>
    <submittedName>
        <fullName evidence="1">Putative serine/threonine phosphatase</fullName>
    </submittedName>
</protein>
<dbReference type="HOGENOM" id="CLU_067033_0_0_0"/>
<name>A4A1C0_9BACT</name>
<dbReference type="RefSeq" id="WP_002651927.1">
    <property type="nucleotide sequence ID" value="NZ_CH672376.1"/>
</dbReference>
<dbReference type="PANTHER" id="PTHR43143:SF5">
    <property type="entry name" value="SECRETED PROTEIN"/>
    <property type="match status" value="1"/>
</dbReference>
<dbReference type="EMBL" id="AANZ01000033">
    <property type="protein sequence ID" value="EAQ77472.1"/>
    <property type="molecule type" value="Genomic_DNA"/>
</dbReference>
<sequence length="352" mass="39549">MIARREFLFLMLALSSICQGGILTPSALAQNRLLPAPAADSFSIVVIPDTQSYHPVDGELTNPIFSDHVSWIVKNREKQHIVFASHVGDIVDKNIDAQWTVAQQCMDQLHGVLPYGISVGNHDMTKSGDSTLFQKYFPAKRFAECDWYGGCYTPKTHSGAVSGDNANSFQLFSSSGVDFLFLHLECNAPDDVLAWADEVLQVHADRCAIITTHMCLGPLHHPMSNRDYTDAPKGRMQWTKIHEERGNTAEEMWNKCFRKHANLFMVCCGDQSRSHSLHEVAQGDHGNQVHQLLCDYSTGWLRQYRFHPTENRVEAWTFHPANEVLCEGTKHVPDVAGHQFEFEFPSAAPGRP</sequence>